<dbReference type="STRING" id="36856.ATB98_00015"/>
<evidence type="ECO:0000259" key="1">
    <source>
        <dbReference type="Pfam" id="PF03358"/>
    </source>
</evidence>
<dbReference type="AlphaFoldDB" id="A0A178YA20"/>
<dbReference type="Pfam" id="PF03358">
    <property type="entry name" value="FMN_red"/>
    <property type="match status" value="1"/>
</dbReference>
<dbReference type="GO" id="GO:0016491">
    <property type="term" value="F:oxidoreductase activity"/>
    <property type="evidence" value="ECO:0007669"/>
    <property type="project" value="InterPro"/>
</dbReference>
<dbReference type="RefSeq" id="WP_066875663.1">
    <property type="nucleotide sequence ID" value="NZ_LNQB01000075.1"/>
</dbReference>
<organism evidence="2 3">
    <name type="scientific">Sinorhizobium saheli</name>
    <dbReference type="NCBI Taxonomy" id="36856"/>
    <lineage>
        <taxon>Bacteria</taxon>
        <taxon>Pseudomonadati</taxon>
        <taxon>Pseudomonadota</taxon>
        <taxon>Alphaproteobacteria</taxon>
        <taxon>Hyphomicrobiales</taxon>
        <taxon>Rhizobiaceae</taxon>
        <taxon>Sinorhizobium/Ensifer group</taxon>
        <taxon>Sinorhizobium</taxon>
    </lineage>
</organism>
<dbReference type="PANTHER" id="PTHR30543:SF21">
    <property type="entry name" value="NAD(P)H-DEPENDENT FMN REDUCTASE LOT6"/>
    <property type="match status" value="1"/>
</dbReference>
<dbReference type="InterPro" id="IPR005025">
    <property type="entry name" value="FMN_Rdtase-like_dom"/>
</dbReference>
<dbReference type="GO" id="GO:0005829">
    <property type="term" value="C:cytosol"/>
    <property type="evidence" value="ECO:0007669"/>
    <property type="project" value="TreeGrafter"/>
</dbReference>
<dbReference type="PANTHER" id="PTHR30543">
    <property type="entry name" value="CHROMATE REDUCTASE"/>
    <property type="match status" value="1"/>
</dbReference>
<dbReference type="OrthoDB" id="9812295at2"/>
<feature type="domain" description="NADPH-dependent FMN reductase-like" evidence="1">
    <location>
        <begin position="2"/>
        <end position="150"/>
    </location>
</feature>
<dbReference type="InterPro" id="IPR029039">
    <property type="entry name" value="Flavoprotein-like_sf"/>
</dbReference>
<keyword evidence="3" id="KW-1185">Reference proteome</keyword>
<proteinExistence type="predicted"/>
<name>A0A178YA20_SINSA</name>
<evidence type="ECO:0000313" key="2">
    <source>
        <dbReference type="EMBL" id="OAP44102.1"/>
    </source>
</evidence>
<protein>
    <submittedName>
        <fullName evidence="2">NADPH-dependent FMN reductase</fullName>
    </submittedName>
</protein>
<dbReference type="EMBL" id="LNQB01000075">
    <property type="protein sequence ID" value="OAP44102.1"/>
    <property type="molecule type" value="Genomic_DNA"/>
</dbReference>
<dbReference type="InterPro" id="IPR050712">
    <property type="entry name" value="NAD(P)H-dep_reductase"/>
</dbReference>
<dbReference type="GO" id="GO:0010181">
    <property type="term" value="F:FMN binding"/>
    <property type="evidence" value="ECO:0007669"/>
    <property type="project" value="TreeGrafter"/>
</dbReference>
<accession>A0A178YA20</accession>
<evidence type="ECO:0000313" key="3">
    <source>
        <dbReference type="Proteomes" id="UP000078507"/>
    </source>
</evidence>
<dbReference type="Gene3D" id="3.40.50.360">
    <property type="match status" value="1"/>
</dbReference>
<sequence>MTKLLGISGSLRKASFNTGLLDAAKAVTPEGVELETATLHGIPLYDGDVEAESGVPATVEALKRRVAAADGVILFTPEYNNSIPGVFKNAIDWMSRPPADIRTVFRGRPFALAGASSGSFGTILSQNAWLSVMRTLGADLWSGKRLMVPKAGTLFDGEGRLTDDATRERLRGFVLAFAEYVAIAKQRESQSSPG</sequence>
<gene>
    <name evidence="2" type="ORF">ATB98_00015</name>
</gene>
<dbReference type="Proteomes" id="UP000078507">
    <property type="component" value="Unassembled WGS sequence"/>
</dbReference>
<comment type="caution">
    <text evidence="2">The sequence shown here is derived from an EMBL/GenBank/DDBJ whole genome shotgun (WGS) entry which is preliminary data.</text>
</comment>
<reference evidence="2 3" key="1">
    <citation type="submission" date="2015-11" db="EMBL/GenBank/DDBJ databases">
        <title>Ensifer anhuiense sp. nov., an effective nitrogen fixation bacterium with Glycine soja.</title>
        <authorList>
            <person name="Yan H."/>
            <person name="Chen W."/>
        </authorList>
    </citation>
    <scope>NUCLEOTIDE SEQUENCE [LARGE SCALE GENOMIC DNA]</scope>
    <source>
        <strain evidence="2 3">LMG 7837</strain>
    </source>
</reference>
<dbReference type="SUPFAM" id="SSF52218">
    <property type="entry name" value="Flavoproteins"/>
    <property type="match status" value="1"/>
</dbReference>